<evidence type="ECO:0000256" key="3">
    <source>
        <dbReference type="ARBA" id="ARBA00022692"/>
    </source>
</evidence>
<evidence type="ECO:0000256" key="1">
    <source>
        <dbReference type="ARBA" id="ARBA00004651"/>
    </source>
</evidence>
<evidence type="ECO:0000256" key="4">
    <source>
        <dbReference type="ARBA" id="ARBA00022801"/>
    </source>
</evidence>
<dbReference type="PANTHER" id="PTHR14969:SF62">
    <property type="entry name" value="DECAPRENYLPHOSPHORYL-5-PHOSPHORIBOSE PHOSPHATASE RV3807C-RELATED"/>
    <property type="match status" value="1"/>
</dbReference>
<dbReference type="SUPFAM" id="SSF48317">
    <property type="entry name" value="Acid phosphatase/Vanadium-dependent haloperoxidase"/>
    <property type="match status" value="1"/>
</dbReference>
<evidence type="ECO:0000256" key="6">
    <source>
        <dbReference type="ARBA" id="ARBA00023136"/>
    </source>
</evidence>
<dbReference type="Gene3D" id="1.20.144.10">
    <property type="entry name" value="Phosphatidic acid phosphatase type 2/haloperoxidase"/>
    <property type="match status" value="2"/>
</dbReference>
<evidence type="ECO:0000256" key="7">
    <source>
        <dbReference type="SAM" id="Phobius"/>
    </source>
</evidence>
<sequence length="177" mass="19211">MAPDRRLTGEEDLLVWLHDDATAAKVVSDLTELEPLAAVAVVVLAVLLVLRRWADMLFFTAGVGVVWAVNPLLKELVGRSRPDLWPLPPEVSEYSFPSGHAANTAALAGAVALILRRRFWAALGAGLLLVVGLSQLVLGRHYPSDILAGWCWALAWVSILRHLLRNMPRNVTKGGPG</sequence>
<feature type="transmembrane region" description="Helical" evidence="7">
    <location>
        <begin position="120"/>
        <end position="140"/>
    </location>
</feature>
<keyword evidence="3 7" id="KW-0812">Transmembrane</keyword>
<accession>A0ABN2EI00</accession>
<dbReference type="PANTHER" id="PTHR14969">
    <property type="entry name" value="SPHINGOSINE-1-PHOSPHATE PHOSPHOHYDROLASE"/>
    <property type="match status" value="1"/>
</dbReference>
<dbReference type="InterPro" id="IPR000326">
    <property type="entry name" value="PAP2/HPO"/>
</dbReference>
<name>A0ABN2EI00_9ACTN</name>
<evidence type="ECO:0000313" key="10">
    <source>
        <dbReference type="Proteomes" id="UP001500393"/>
    </source>
</evidence>
<feature type="transmembrane region" description="Helical" evidence="7">
    <location>
        <begin position="146"/>
        <end position="164"/>
    </location>
</feature>
<reference evidence="9 10" key="1">
    <citation type="journal article" date="2019" name="Int. J. Syst. Evol. Microbiol.">
        <title>The Global Catalogue of Microorganisms (GCM) 10K type strain sequencing project: providing services to taxonomists for standard genome sequencing and annotation.</title>
        <authorList>
            <consortium name="The Broad Institute Genomics Platform"/>
            <consortium name="The Broad Institute Genome Sequencing Center for Infectious Disease"/>
            <person name="Wu L."/>
            <person name="Ma J."/>
        </authorList>
    </citation>
    <scope>NUCLEOTIDE SEQUENCE [LARGE SCALE GENOMIC DNA]</scope>
    <source>
        <strain evidence="9 10">JCM 14969</strain>
    </source>
</reference>
<feature type="transmembrane region" description="Helical" evidence="7">
    <location>
        <begin position="33"/>
        <end position="50"/>
    </location>
</feature>
<gene>
    <name evidence="9" type="ORF">GCM10009789_72160</name>
</gene>
<dbReference type="InterPro" id="IPR036938">
    <property type="entry name" value="PAP2/HPO_sf"/>
</dbReference>
<dbReference type="Proteomes" id="UP001500393">
    <property type="component" value="Unassembled WGS sequence"/>
</dbReference>
<keyword evidence="5 7" id="KW-1133">Transmembrane helix</keyword>
<dbReference type="RefSeq" id="WP_344221220.1">
    <property type="nucleotide sequence ID" value="NZ_BAAAOS010000056.1"/>
</dbReference>
<dbReference type="SMART" id="SM00014">
    <property type="entry name" value="acidPPc"/>
    <property type="match status" value="1"/>
</dbReference>
<feature type="domain" description="Phosphatidic acid phosphatase type 2/haloperoxidase" evidence="8">
    <location>
        <begin position="56"/>
        <end position="161"/>
    </location>
</feature>
<dbReference type="EMBL" id="BAAAOS010000056">
    <property type="protein sequence ID" value="GAA1607341.1"/>
    <property type="molecule type" value="Genomic_DNA"/>
</dbReference>
<keyword evidence="2" id="KW-1003">Cell membrane</keyword>
<comment type="caution">
    <text evidence="9">The sequence shown here is derived from an EMBL/GenBank/DDBJ whole genome shotgun (WGS) entry which is preliminary data.</text>
</comment>
<evidence type="ECO:0000256" key="2">
    <source>
        <dbReference type="ARBA" id="ARBA00022475"/>
    </source>
</evidence>
<evidence type="ECO:0000313" key="9">
    <source>
        <dbReference type="EMBL" id="GAA1607341.1"/>
    </source>
</evidence>
<keyword evidence="6 7" id="KW-0472">Membrane</keyword>
<evidence type="ECO:0000256" key="5">
    <source>
        <dbReference type="ARBA" id="ARBA00022989"/>
    </source>
</evidence>
<dbReference type="Pfam" id="PF01569">
    <property type="entry name" value="PAP2"/>
    <property type="match status" value="1"/>
</dbReference>
<keyword evidence="10" id="KW-1185">Reference proteome</keyword>
<organism evidence="9 10">
    <name type="scientific">Kribbella sancticallisti</name>
    <dbReference type="NCBI Taxonomy" id="460087"/>
    <lineage>
        <taxon>Bacteria</taxon>
        <taxon>Bacillati</taxon>
        <taxon>Actinomycetota</taxon>
        <taxon>Actinomycetes</taxon>
        <taxon>Propionibacteriales</taxon>
        <taxon>Kribbellaceae</taxon>
        <taxon>Kribbella</taxon>
    </lineage>
</organism>
<keyword evidence="4" id="KW-0378">Hydrolase</keyword>
<dbReference type="CDD" id="cd03392">
    <property type="entry name" value="PAP2_like_2"/>
    <property type="match status" value="1"/>
</dbReference>
<protein>
    <recommendedName>
        <fullName evidence="8">Phosphatidic acid phosphatase type 2/haloperoxidase domain-containing protein</fullName>
    </recommendedName>
</protein>
<evidence type="ECO:0000259" key="8">
    <source>
        <dbReference type="SMART" id="SM00014"/>
    </source>
</evidence>
<comment type="subcellular location">
    <subcellularLocation>
        <location evidence="1">Cell membrane</location>
        <topology evidence="1">Multi-pass membrane protein</topology>
    </subcellularLocation>
</comment>
<proteinExistence type="predicted"/>